<dbReference type="Gene3D" id="3.40.50.300">
    <property type="entry name" value="P-loop containing nucleotide triphosphate hydrolases"/>
    <property type="match status" value="1"/>
</dbReference>
<feature type="domain" description="Novel STAND NTPase 1" evidence="4">
    <location>
        <begin position="42"/>
        <end position="445"/>
    </location>
</feature>
<dbReference type="Gene3D" id="2.130.10.10">
    <property type="entry name" value="YVTN repeat-like/Quinoprotein amine dehydrogenase"/>
    <property type="match status" value="5"/>
</dbReference>
<feature type="repeat" description="WD" evidence="3">
    <location>
        <begin position="1124"/>
        <end position="1165"/>
    </location>
</feature>
<feature type="repeat" description="WD" evidence="3">
    <location>
        <begin position="1170"/>
        <end position="1211"/>
    </location>
</feature>
<dbReference type="InterPro" id="IPR015943">
    <property type="entry name" value="WD40/YVTN_repeat-like_dom_sf"/>
</dbReference>
<protein>
    <submittedName>
        <fullName evidence="5">WD40 repeat protein</fullName>
    </submittedName>
</protein>
<dbReference type="InterPro" id="IPR049052">
    <property type="entry name" value="nSTAND1"/>
</dbReference>
<evidence type="ECO:0000313" key="6">
    <source>
        <dbReference type="Proteomes" id="UP000542674"/>
    </source>
</evidence>
<feature type="repeat" description="WD" evidence="3">
    <location>
        <begin position="719"/>
        <end position="752"/>
    </location>
</feature>
<dbReference type="EMBL" id="JACHJS010000001">
    <property type="protein sequence ID" value="MBB4966496.1"/>
    <property type="molecule type" value="Genomic_DNA"/>
</dbReference>
<gene>
    <name evidence="5" type="ORF">F4559_003855</name>
</gene>
<dbReference type="PRINTS" id="PR00320">
    <property type="entry name" value="GPROTEINBRPT"/>
</dbReference>
<dbReference type="InterPro" id="IPR027417">
    <property type="entry name" value="P-loop_NTPase"/>
</dbReference>
<evidence type="ECO:0000256" key="3">
    <source>
        <dbReference type="PROSITE-ProRule" id="PRU00221"/>
    </source>
</evidence>
<dbReference type="InterPro" id="IPR019775">
    <property type="entry name" value="WD40_repeat_CS"/>
</dbReference>
<feature type="repeat" description="WD" evidence="3">
    <location>
        <begin position="895"/>
        <end position="927"/>
    </location>
</feature>
<feature type="repeat" description="WD" evidence="3">
    <location>
        <begin position="986"/>
        <end position="1019"/>
    </location>
</feature>
<keyword evidence="6" id="KW-1185">Reference proteome</keyword>
<feature type="repeat" description="WD" evidence="3">
    <location>
        <begin position="673"/>
        <end position="707"/>
    </location>
</feature>
<dbReference type="InterPro" id="IPR036322">
    <property type="entry name" value="WD40_repeat_dom_sf"/>
</dbReference>
<dbReference type="AlphaFoldDB" id="A0A7W7WWW0"/>
<name>A0A7W7WWW0_9PSEU</name>
<dbReference type="PROSITE" id="PS50082">
    <property type="entry name" value="WD_REPEATS_2"/>
    <property type="match status" value="14"/>
</dbReference>
<dbReference type="SUPFAM" id="SSF50998">
    <property type="entry name" value="Quinoprotein alcohol dehydrogenase-like"/>
    <property type="match status" value="1"/>
</dbReference>
<dbReference type="RefSeq" id="WP_184670521.1">
    <property type="nucleotide sequence ID" value="NZ_BAABAI010000024.1"/>
</dbReference>
<evidence type="ECO:0000259" key="4">
    <source>
        <dbReference type="Pfam" id="PF20703"/>
    </source>
</evidence>
<dbReference type="PANTHER" id="PTHR44129">
    <property type="entry name" value="WD REPEAT-CONTAINING PROTEIN POP1"/>
    <property type="match status" value="1"/>
</dbReference>
<proteinExistence type="predicted"/>
<feature type="repeat" description="WD" evidence="3">
    <location>
        <begin position="765"/>
        <end position="798"/>
    </location>
</feature>
<feature type="repeat" description="WD" evidence="3">
    <location>
        <begin position="856"/>
        <end position="897"/>
    </location>
</feature>
<comment type="caution">
    <text evidence="5">The sequence shown here is derived from an EMBL/GenBank/DDBJ whole genome shotgun (WGS) entry which is preliminary data.</text>
</comment>
<dbReference type="PROSITE" id="PS50294">
    <property type="entry name" value="WD_REPEATS_REGION"/>
    <property type="match status" value="13"/>
</dbReference>
<dbReference type="SUPFAM" id="SSF50978">
    <property type="entry name" value="WD40 repeat-like"/>
    <property type="match status" value="2"/>
</dbReference>
<feature type="repeat" description="WD" evidence="3">
    <location>
        <begin position="1031"/>
        <end position="1064"/>
    </location>
</feature>
<feature type="repeat" description="WD" evidence="3">
    <location>
        <begin position="810"/>
        <end position="851"/>
    </location>
</feature>
<sequence>MDSASIYQAGRDQYLVGRDLHMHYSETVRRARPVGPTSDECPYPGLTAFGPDQERWFFGRDHVVASVITAIDRSLREGGALLVVAPSGAGKSSLLRAGVLPALARGGLDGSTRWPCLVFTPTARPLEVLARYLATVVGIEPTRVLEVLRSGAEASREMVAEVVRRRDEHLVLIVDQLEEIFTLGVDDHTRRRFLDILTHLTEPHDGYVPAAVVFGLRADFYASCADHAGLRAAAQRDQLFLGPLSDDELRAAITLPARDVGLDVEPGLVELLLADLGTGVHEAAGGDTSGRLPLLAHALRATWQQRHGHVLTVAGYRTTGGIRQAVATTAEGLFTRLDPAGQDVARSLFLRMVTIGRAEDTRRGLPLTEFGGFGHDPRTVWAVADLFARGRLITHDHESAEITHEALLSAWPRLRSWIDNDRAGNLVRQELETAAAAWDRDGRDPSALYRGSRLETVRSMVDPGDLSTTAAAFLAASSAAHQRAVHRRGLVLAALVVLSLVASLTAVVAIRQNGLARDARDRAVADRRTAVFNQITAEADRVRVDDASLAARLDLAAYRMDPRPPLRTKLMSSQNTPLSSIVHRDDGNVRAVDFSADGKILATGGQSDTVRLWNTDDPSRTTPLGTIPIGRRDTVVSLAFAPDSRILAVAGDGGLVQLWNAADPAKPVRLGEIAGHLGTVSVARFSPDGRILATAADDSLIRLWDVRDAAAPLPLGAPITGHSGTVFGVAFSPDGRTLAGVDDDERLRLWDIADPAAPVALGEPQVGHKGPVLSVAFSPDGRTVATGGFDRTVRLWDVAAPAAPRQLGQLTGHTSFIWSLEFAPDGRTLATASYDHRVQLWNVGQPDRPASLGRALAGHTGPVTSLAFSPDGRTVATGGNDHTARLWHLPTTTVVTGHTDNVEAVASSPDGRVLATGGADRTVRLWNAADLDAVAPAGEPLTGFGGSVTAVAFSPDGMLLAVSAAEPVVRLWNVADPARPVPLGVLDGHTGTVWTVAFSPDGRALATGDAGGSLRLWNVTDPAHPAQAAEVRRQTGPVYGLAFTPDGRTVATASGDRTVQLWNVGSLPPTAAGTAGIGAFRHTAPLWAVAFSPDGRTMVSAGEDGSLRLWDVADPNAPAELSVVAGHTNTVFAARFSPDGRTLVSGGQDDAVRLWDVTDPRSPVSLGPPLTAHTGTVFGAVFGPDGRTLVTAGGDRVVRVWRTDVDRVVERICATTRDVLTAQRWAEYVPGTNQPDCP</sequence>
<organism evidence="5 6">
    <name type="scientific">Saccharothrix violaceirubra</name>
    <dbReference type="NCBI Taxonomy" id="413306"/>
    <lineage>
        <taxon>Bacteria</taxon>
        <taxon>Bacillati</taxon>
        <taxon>Actinomycetota</taxon>
        <taxon>Actinomycetes</taxon>
        <taxon>Pseudonocardiales</taxon>
        <taxon>Pseudonocardiaceae</taxon>
        <taxon>Saccharothrix</taxon>
    </lineage>
</organism>
<accession>A0A7W7WWW0</accession>
<reference evidence="5 6" key="1">
    <citation type="submission" date="2020-08" db="EMBL/GenBank/DDBJ databases">
        <title>Sequencing the genomes of 1000 actinobacteria strains.</title>
        <authorList>
            <person name="Klenk H.-P."/>
        </authorList>
    </citation>
    <scope>NUCLEOTIDE SEQUENCE [LARGE SCALE GENOMIC DNA]</scope>
    <source>
        <strain evidence="5 6">DSM 45084</strain>
    </source>
</reference>
<dbReference type="PROSITE" id="PS00678">
    <property type="entry name" value="WD_REPEATS_1"/>
    <property type="match status" value="7"/>
</dbReference>
<evidence type="ECO:0000313" key="5">
    <source>
        <dbReference type="EMBL" id="MBB4966496.1"/>
    </source>
</evidence>
<dbReference type="InterPro" id="IPR020472">
    <property type="entry name" value="WD40_PAC1"/>
</dbReference>
<evidence type="ECO:0000256" key="1">
    <source>
        <dbReference type="ARBA" id="ARBA00022574"/>
    </source>
</evidence>
<keyword evidence="1 3" id="KW-0853">WD repeat</keyword>
<feature type="repeat" description="WD" evidence="3">
    <location>
        <begin position="1079"/>
        <end position="1120"/>
    </location>
</feature>
<dbReference type="CDD" id="cd00267">
    <property type="entry name" value="ABC_ATPase"/>
    <property type="match status" value="1"/>
</dbReference>
<dbReference type="InterPro" id="IPR050349">
    <property type="entry name" value="WD_LIS1/nudF_dynein_reg"/>
</dbReference>
<feature type="repeat" description="WD" evidence="3">
    <location>
        <begin position="941"/>
        <end position="974"/>
    </location>
</feature>
<feature type="repeat" description="WD" evidence="3">
    <location>
        <begin position="582"/>
        <end position="623"/>
    </location>
</feature>
<evidence type="ECO:0000256" key="2">
    <source>
        <dbReference type="ARBA" id="ARBA00022737"/>
    </source>
</evidence>
<dbReference type="Proteomes" id="UP000542674">
    <property type="component" value="Unassembled WGS sequence"/>
</dbReference>
<dbReference type="Pfam" id="PF00400">
    <property type="entry name" value="WD40"/>
    <property type="match status" value="14"/>
</dbReference>
<dbReference type="InterPro" id="IPR001680">
    <property type="entry name" value="WD40_rpt"/>
</dbReference>
<keyword evidence="2" id="KW-0677">Repeat</keyword>
<dbReference type="SMART" id="SM00320">
    <property type="entry name" value="WD40"/>
    <property type="match status" value="14"/>
</dbReference>
<feature type="repeat" description="WD" evidence="3">
    <location>
        <begin position="628"/>
        <end position="660"/>
    </location>
</feature>
<dbReference type="InterPro" id="IPR011047">
    <property type="entry name" value="Quinoprotein_ADH-like_sf"/>
</dbReference>
<dbReference type="CDD" id="cd00200">
    <property type="entry name" value="WD40"/>
    <property type="match status" value="2"/>
</dbReference>
<dbReference type="SUPFAM" id="SSF52540">
    <property type="entry name" value="P-loop containing nucleoside triphosphate hydrolases"/>
    <property type="match status" value="1"/>
</dbReference>
<dbReference type="Pfam" id="PF20703">
    <property type="entry name" value="nSTAND1"/>
    <property type="match status" value="1"/>
</dbReference>